<evidence type="ECO:0000313" key="3">
    <source>
        <dbReference type="Proteomes" id="UP000664132"/>
    </source>
</evidence>
<keyword evidence="3" id="KW-1185">Reference proteome</keyword>
<dbReference type="EMBL" id="JAFJYH010000314">
    <property type="protein sequence ID" value="KAG4413438.1"/>
    <property type="molecule type" value="Genomic_DNA"/>
</dbReference>
<accession>A0A8H7T6X0</accession>
<dbReference type="OrthoDB" id="5236983at2759"/>
<proteinExistence type="predicted"/>
<dbReference type="Proteomes" id="UP000664132">
    <property type="component" value="Unassembled WGS sequence"/>
</dbReference>
<name>A0A8H7T6X0_9HELO</name>
<comment type="caution">
    <text evidence="2">The sequence shown here is derived from an EMBL/GenBank/DDBJ whole genome shotgun (WGS) entry which is preliminary data.</text>
</comment>
<organism evidence="2 3">
    <name type="scientific">Cadophora malorum</name>
    <dbReference type="NCBI Taxonomy" id="108018"/>
    <lineage>
        <taxon>Eukaryota</taxon>
        <taxon>Fungi</taxon>
        <taxon>Dikarya</taxon>
        <taxon>Ascomycota</taxon>
        <taxon>Pezizomycotina</taxon>
        <taxon>Leotiomycetes</taxon>
        <taxon>Helotiales</taxon>
        <taxon>Ploettnerulaceae</taxon>
        <taxon>Cadophora</taxon>
    </lineage>
</organism>
<reference evidence="2" key="1">
    <citation type="submission" date="2021-02" db="EMBL/GenBank/DDBJ databases">
        <title>Genome sequence Cadophora malorum strain M34.</title>
        <authorList>
            <person name="Stefanovic E."/>
            <person name="Vu D."/>
            <person name="Scully C."/>
            <person name="Dijksterhuis J."/>
            <person name="Roader J."/>
            <person name="Houbraken J."/>
        </authorList>
    </citation>
    <scope>NUCLEOTIDE SEQUENCE</scope>
    <source>
        <strain evidence="2">M34</strain>
    </source>
</reference>
<dbReference type="AlphaFoldDB" id="A0A8H7T6X0"/>
<protein>
    <recommendedName>
        <fullName evidence="4">SprT-like domain-containing protein</fullName>
    </recommendedName>
</protein>
<sequence>MAPTTAKKSSNHQNKDHKLGYIDPGTHPKIEDDLPDAIQGKYCGKFFSKTLRDNAKTEIKTRLGDSEMRILGLPIPPIETEAEAKVMVLRFFPIFDRAFFINLVGKIVTNPVEIYDDSEDTGKFCYSGDHIIRLNISIPDWKSPVGEKLLCTLLHEMLHVFLEYYTCKCRKCEKRTARTGGPGKTNHGFAFCNAMIGLQEALQREVKWKVDCDLAHSVRVEMEASGWEPTEQQLKR</sequence>
<evidence type="ECO:0000256" key="1">
    <source>
        <dbReference type="SAM" id="MobiDB-lite"/>
    </source>
</evidence>
<feature type="region of interest" description="Disordered" evidence="1">
    <location>
        <begin position="1"/>
        <end position="30"/>
    </location>
</feature>
<gene>
    <name evidence="2" type="ORF">IFR04_013415</name>
</gene>
<evidence type="ECO:0008006" key="4">
    <source>
        <dbReference type="Google" id="ProtNLM"/>
    </source>
</evidence>
<feature type="compositionally biased region" description="Polar residues" evidence="1">
    <location>
        <begin position="1"/>
        <end position="12"/>
    </location>
</feature>
<evidence type="ECO:0000313" key="2">
    <source>
        <dbReference type="EMBL" id="KAG4413438.1"/>
    </source>
</evidence>
<feature type="compositionally biased region" description="Basic and acidic residues" evidence="1">
    <location>
        <begin position="13"/>
        <end position="30"/>
    </location>
</feature>